<evidence type="ECO:0000256" key="4">
    <source>
        <dbReference type="ARBA" id="ARBA00034521"/>
    </source>
</evidence>
<dbReference type="NCBIfam" id="NF008823">
    <property type="entry name" value="PRK11873.1"/>
    <property type="match status" value="1"/>
</dbReference>
<dbReference type="GO" id="GO:0032259">
    <property type="term" value="P:methylation"/>
    <property type="evidence" value="ECO:0007669"/>
    <property type="project" value="UniProtKB-KW"/>
</dbReference>
<evidence type="ECO:0000256" key="1">
    <source>
        <dbReference type="ARBA" id="ARBA00022679"/>
    </source>
</evidence>
<comment type="catalytic activity">
    <reaction evidence="8">
        <text>arsenic triglutathione + 3 [thioredoxin]-dithiol + 3 S-adenosyl-L-methionine = trimethylarsine + 3 [thioredoxin]-disulfide + 3 glutathione + 3 S-adenosyl-L-homocysteine + 3 H(+)</text>
        <dbReference type="Rhea" id="RHEA:69432"/>
        <dbReference type="Rhea" id="RHEA-COMP:10698"/>
        <dbReference type="Rhea" id="RHEA-COMP:10700"/>
        <dbReference type="ChEBI" id="CHEBI:15378"/>
        <dbReference type="ChEBI" id="CHEBI:27130"/>
        <dbReference type="ChEBI" id="CHEBI:29950"/>
        <dbReference type="ChEBI" id="CHEBI:50058"/>
        <dbReference type="ChEBI" id="CHEBI:57856"/>
        <dbReference type="ChEBI" id="CHEBI:57925"/>
        <dbReference type="ChEBI" id="CHEBI:59789"/>
        <dbReference type="ChEBI" id="CHEBI:183640"/>
        <dbReference type="EC" id="2.1.1.137"/>
    </reaction>
</comment>
<dbReference type="InterPro" id="IPR026669">
    <property type="entry name" value="Arsenite_MeTrfase-like"/>
</dbReference>
<keyword evidence="2" id="KW-0949">S-adenosyl-L-methionine</keyword>
<dbReference type="EMBL" id="JAADYS010000081">
    <property type="protein sequence ID" value="KAF4472354.1"/>
    <property type="molecule type" value="Genomic_DNA"/>
</dbReference>
<dbReference type="GO" id="GO:0030791">
    <property type="term" value="F:arsenite methyltransferase activity"/>
    <property type="evidence" value="ECO:0007669"/>
    <property type="project" value="UniProtKB-EC"/>
</dbReference>
<evidence type="ECO:0000313" key="10">
    <source>
        <dbReference type="EMBL" id="KAF4472354.1"/>
    </source>
</evidence>
<evidence type="ECO:0000256" key="2">
    <source>
        <dbReference type="ARBA" id="ARBA00022691"/>
    </source>
</evidence>
<evidence type="ECO:0000313" key="11">
    <source>
        <dbReference type="Proteomes" id="UP000554235"/>
    </source>
</evidence>
<dbReference type="SUPFAM" id="SSF53335">
    <property type="entry name" value="S-adenosyl-L-methionine-dependent methyltransferases"/>
    <property type="match status" value="1"/>
</dbReference>
<evidence type="ECO:0000256" key="3">
    <source>
        <dbReference type="ARBA" id="ARBA00034487"/>
    </source>
</evidence>
<dbReference type="AlphaFoldDB" id="A0A8H4LQ58"/>
<comment type="catalytic activity">
    <reaction evidence="7">
        <text>arsenic triglutathione + 2 [thioredoxin]-dithiol + 2 S-adenosyl-L-methionine + H2O = dimethylarsinous acid + 2 [thioredoxin]-disulfide + 3 glutathione + 2 S-adenosyl-L-homocysteine + 2 H(+)</text>
        <dbReference type="Rhea" id="RHEA:69464"/>
        <dbReference type="Rhea" id="RHEA-COMP:10698"/>
        <dbReference type="Rhea" id="RHEA-COMP:10700"/>
        <dbReference type="ChEBI" id="CHEBI:15377"/>
        <dbReference type="ChEBI" id="CHEBI:15378"/>
        <dbReference type="ChEBI" id="CHEBI:23808"/>
        <dbReference type="ChEBI" id="CHEBI:29950"/>
        <dbReference type="ChEBI" id="CHEBI:50058"/>
        <dbReference type="ChEBI" id="CHEBI:57856"/>
        <dbReference type="ChEBI" id="CHEBI:57925"/>
        <dbReference type="ChEBI" id="CHEBI:59789"/>
        <dbReference type="ChEBI" id="CHEBI:183640"/>
        <dbReference type="EC" id="2.1.1.137"/>
    </reaction>
</comment>
<dbReference type="InterPro" id="IPR025714">
    <property type="entry name" value="Methyltranfer_dom"/>
</dbReference>
<dbReference type="Gene3D" id="3.40.50.150">
    <property type="entry name" value="Vaccinia Virus protein VP39"/>
    <property type="match status" value="1"/>
</dbReference>
<dbReference type="OrthoDB" id="66144at2759"/>
<dbReference type="CDD" id="cd02440">
    <property type="entry name" value="AdoMet_MTases"/>
    <property type="match status" value="1"/>
</dbReference>
<dbReference type="Proteomes" id="UP000554235">
    <property type="component" value="Unassembled WGS sequence"/>
</dbReference>
<name>A0A8H4LQ58_9HYPO</name>
<evidence type="ECO:0000259" key="9">
    <source>
        <dbReference type="Pfam" id="PF13847"/>
    </source>
</evidence>
<dbReference type="EC" id="2.1.1.137" evidence="4"/>
<evidence type="ECO:0000256" key="6">
    <source>
        <dbReference type="ARBA" id="ARBA00047941"/>
    </source>
</evidence>
<evidence type="ECO:0000256" key="7">
    <source>
        <dbReference type="ARBA" id="ARBA00047943"/>
    </source>
</evidence>
<accession>A0A8H4LQ58</accession>
<protein>
    <recommendedName>
        <fullName evidence="5">Arsenite methyltransferase</fullName>
        <ecNumber evidence="4">2.1.1.137</ecNumber>
    </recommendedName>
</protein>
<comment type="caution">
    <text evidence="10">The sequence shown here is derived from an EMBL/GenBank/DDBJ whole genome shotgun (WGS) entry which is preliminary data.</text>
</comment>
<evidence type="ECO:0000256" key="5">
    <source>
        <dbReference type="ARBA" id="ARBA00034545"/>
    </source>
</evidence>
<keyword evidence="1 10" id="KW-0808">Transferase</keyword>
<feature type="domain" description="Methyltransferase" evidence="9">
    <location>
        <begin position="63"/>
        <end position="210"/>
    </location>
</feature>
<comment type="similarity">
    <text evidence="3">Belongs to the methyltransferase superfamily. Arsenite methyltransferase family.</text>
</comment>
<dbReference type="PANTHER" id="PTHR43675">
    <property type="entry name" value="ARSENITE METHYLTRANSFERASE"/>
    <property type="match status" value="1"/>
</dbReference>
<keyword evidence="10" id="KW-0489">Methyltransferase</keyword>
<sequence>MTSEEIYAQVSERYGVAAQGTDTKYASSATKAFGYLDEELALISQGANLGLGCGNPLATATLREGETVIDLGSGAGLDVFLSAKQVGPKGKAIGIDMNKTMLSKACKLKSDRGINNADFVESRITEIPLETGIADCIISNCVVNLVPHHEKQKAFDEMFRLLKPGGRVAISDILAKKPLPEKIRNSIALYVGCVAGASQVSEYQQYLNNSGFEGVVIVDTQSDLNVYLEAGAGGCCSSAHSNDMAIDLQGENLNHWVGSYQIYAVKEEHISQTN</sequence>
<dbReference type="Pfam" id="PF13847">
    <property type="entry name" value="Methyltransf_31"/>
    <property type="match status" value="1"/>
</dbReference>
<proteinExistence type="inferred from homology"/>
<dbReference type="PANTHER" id="PTHR43675:SF8">
    <property type="entry name" value="ARSENITE METHYLTRANSFERASE"/>
    <property type="match status" value="1"/>
</dbReference>
<keyword evidence="11" id="KW-1185">Reference proteome</keyword>
<reference evidence="10 11" key="1">
    <citation type="submission" date="2020-01" db="EMBL/GenBank/DDBJ databases">
        <title>Identification and distribution of gene clusters putatively required for synthesis of sphingolipid metabolism inhibitors in phylogenetically diverse species of the filamentous fungus Fusarium.</title>
        <authorList>
            <person name="Kim H.-S."/>
            <person name="Busman M."/>
            <person name="Brown D.W."/>
            <person name="Divon H."/>
            <person name="Uhlig S."/>
            <person name="Proctor R.H."/>
        </authorList>
    </citation>
    <scope>NUCLEOTIDE SEQUENCE [LARGE SCALE GENOMIC DNA]</scope>
    <source>
        <strain evidence="10 11">NRRL 20459</strain>
    </source>
</reference>
<comment type="catalytic activity">
    <reaction evidence="6">
        <text>arsenic triglutathione + [thioredoxin]-dithiol + S-adenosyl-L-methionine + 2 H2O = methylarsonous acid + [thioredoxin]-disulfide + 3 glutathione + S-adenosyl-L-homocysteine + H(+)</text>
        <dbReference type="Rhea" id="RHEA:69460"/>
        <dbReference type="Rhea" id="RHEA-COMP:10698"/>
        <dbReference type="Rhea" id="RHEA-COMP:10700"/>
        <dbReference type="ChEBI" id="CHEBI:15377"/>
        <dbReference type="ChEBI" id="CHEBI:15378"/>
        <dbReference type="ChEBI" id="CHEBI:17826"/>
        <dbReference type="ChEBI" id="CHEBI:29950"/>
        <dbReference type="ChEBI" id="CHEBI:50058"/>
        <dbReference type="ChEBI" id="CHEBI:57856"/>
        <dbReference type="ChEBI" id="CHEBI:57925"/>
        <dbReference type="ChEBI" id="CHEBI:59789"/>
        <dbReference type="ChEBI" id="CHEBI:183640"/>
        <dbReference type="EC" id="2.1.1.137"/>
    </reaction>
</comment>
<dbReference type="InterPro" id="IPR029063">
    <property type="entry name" value="SAM-dependent_MTases_sf"/>
</dbReference>
<evidence type="ECO:0000256" key="8">
    <source>
        <dbReference type="ARBA" id="ARBA00048428"/>
    </source>
</evidence>
<organism evidence="10 11">
    <name type="scientific">Fusarium albosuccineum</name>
    <dbReference type="NCBI Taxonomy" id="1237068"/>
    <lineage>
        <taxon>Eukaryota</taxon>
        <taxon>Fungi</taxon>
        <taxon>Dikarya</taxon>
        <taxon>Ascomycota</taxon>
        <taxon>Pezizomycotina</taxon>
        <taxon>Sordariomycetes</taxon>
        <taxon>Hypocreomycetidae</taxon>
        <taxon>Hypocreales</taxon>
        <taxon>Nectriaceae</taxon>
        <taxon>Fusarium</taxon>
        <taxon>Fusarium decemcellulare species complex</taxon>
    </lineage>
</organism>
<gene>
    <name evidence="10" type="ORF">FALBO_739</name>
</gene>